<organism evidence="2 3">
    <name type="scientific">Cadophora malorum</name>
    <dbReference type="NCBI Taxonomy" id="108018"/>
    <lineage>
        <taxon>Eukaryota</taxon>
        <taxon>Fungi</taxon>
        <taxon>Dikarya</taxon>
        <taxon>Ascomycota</taxon>
        <taxon>Pezizomycotina</taxon>
        <taxon>Leotiomycetes</taxon>
        <taxon>Helotiales</taxon>
        <taxon>Ploettnerulaceae</taxon>
        <taxon>Cadophora</taxon>
    </lineage>
</organism>
<keyword evidence="3" id="KW-1185">Reference proteome</keyword>
<comment type="caution">
    <text evidence="2">The sequence shown here is derived from an EMBL/GenBank/DDBJ whole genome shotgun (WGS) entry which is preliminary data.</text>
</comment>
<feature type="compositionally biased region" description="Basic and acidic residues" evidence="1">
    <location>
        <begin position="11"/>
        <end position="26"/>
    </location>
</feature>
<evidence type="ECO:0000256" key="1">
    <source>
        <dbReference type="SAM" id="MobiDB-lite"/>
    </source>
</evidence>
<sequence length="148" mass="16533">MKFRSKKKEKKATESETMKNVKEQFGDPHSVNVVQETTYGIEATPGSLKTKVGVAKKTQTTYNFCGKKRCTSHEKPHSSAGLRRRSSEYSLGANHLHSSDSEDSQDERGQSSRYRRKPSAQPLVRDDLQAVNSTNQSSSLWAIAVKTN</sequence>
<reference evidence="2" key="1">
    <citation type="submission" date="2021-02" db="EMBL/GenBank/DDBJ databases">
        <title>Genome sequence Cadophora malorum strain M34.</title>
        <authorList>
            <person name="Stefanovic E."/>
            <person name="Vu D."/>
            <person name="Scully C."/>
            <person name="Dijksterhuis J."/>
            <person name="Roader J."/>
            <person name="Houbraken J."/>
        </authorList>
    </citation>
    <scope>NUCLEOTIDE SEQUENCE</scope>
    <source>
        <strain evidence="2">M34</strain>
    </source>
</reference>
<evidence type="ECO:0000313" key="3">
    <source>
        <dbReference type="Proteomes" id="UP000664132"/>
    </source>
</evidence>
<proteinExistence type="predicted"/>
<name>A0A8H7W3T3_9HELO</name>
<feature type="compositionally biased region" description="Basic residues" evidence="1">
    <location>
        <begin position="1"/>
        <end position="10"/>
    </location>
</feature>
<dbReference type="Proteomes" id="UP000664132">
    <property type="component" value="Unassembled WGS sequence"/>
</dbReference>
<feature type="compositionally biased region" description="Polar residues" evidence="1">
    <location>
        <begin position="130"/>
        <end position="148"/>
    </location>
</feature>
<dbReference type="EMBL" id="JAFJYH010000280">
    <property type="protein sequence ID" value="KAG4414132.1"/>
    <property type="molecule type" value="Genomic_DNA"/>
</dbReference>
<evidence type="ECO:0000313" key="2">
    <source>
        <dbReference type="EMBL" id="KAG4414132.1"/>
    </source>
</evidence>
<accession>A0A8H7W3T3</accession>
<feature type="region of interest" description="Disordered" evidence="1">
    <location>
        <begin position="68"/>
        <end position="148"/>
    </location>
</feature>
<protein>
    <submittedName>
        <fullName evidence="2">Uncharacterized protein</fullName>
    </submittedName>
</protein>
<dbReference type="AlphaFoldDB" id="A0A8H7W3T3"/>
<feature type="region of interest" description="Disordered" evidence="1">
    <location>
        <begin position="1"/>
        <end position="29"/>
    </location>
</feature>
<gene>
    <name evidence="2" type="ORF">IFR04_012738</name>
</gene>